<dbReference type="EMBL" id="FXLY01000011">
    <property type="protein sequence ID" value="SMN22234.1"/>
    <property type="molecule type" value="Genomic_DNA"/>
</dbReference>
<dbReference type="Proteomes" id="UP000196158">
    <property type="component" value="Unassembled WGS sequence"/>
</dbReference>
<reference evidence="1 2" key="1">
    <citation type="submission" date="2017-04" db="EMBL/GenBank/DDBJ databases">
        <authorList>
            <person name="Afonso C.L."/>
            <person name="Miller P.J."/>
            <person name="Scott M.A."/>
            <person name="Spackman E."/>
            <person name="Goraichik I."/>
            <person name="Dimitrov K.M."/>
            <person name="Suarez D.L."/>
            <person name="Swayne D.E."/>
        </authorList>
    </citation>
    <scope>NUCLEOTIDE SEQUENCE [LARGE SCALE GENOMIC DNA]</scope>
</reference>
<keyword evidence="2" id="KW-1185">Reference proteome</keyword>
<proteinExistence type="predicted"/>
<evidence type="ECO:0000313" key="2">
    <source>
        <dbReference type="Proteomes" id="UP000196158"/>
    </source>
</evidence>
<sequence length="167" mass="19311">MDAHTTIDSFLKGLLTTNILSLTDFQNLIKNDHRFNQLSDDSIEKFYNLYKAKDITYGNDLRRNINQLVEPLRETNLEDLKQNQSNSSYSLEDMIIGLYKVGALLETRTNVINGRIEEEIEVLKGFYKVAGVDSNSIPSNRNILQMLENYRCILEELDDKDTQQQVD</sequence>
<dbReference type="AlphaFoldDB" id="A0A1X7R9F7"/>
<dbReference type="STRING" id="1789683.A0A1X7R9F7"/>
<gene>
    <name evidence="1" type="ORF">KASA_0H00022G</name>
</gene>
<protein>
    <submittedName>
        <fullName evidence="1">Similar to Saccharomyces cerevisiae YLR315W NKP2 Non-essential kinetochore protein</fullName>
    </submittedName>
</protein>
<dbReference type="OrthoDB" id="4067574at2759"/>
<evidence type="ECO:0000313" key="1">
    <source>
        <dbReference type="EMBL" id="SMN22234.1"/>
    </source>
</evidence>
<organism evidence="1 2">
    <name type="scientific">Maudiozyma saulgeensis</name>
    <dbReference type="NCBI Taxonomy" id="1789683"/>
    <lineage>
        <taxon>Eukaryota</taxon>
        <taxon>Fungi</taxon>
        <taxon>Dikarya</taxon>
        <taxon>Ascomycota</taxon>
        <taxon>Saccharomycotina</taxon>
        <taxon>Saccharomycetes</taxon>
        <taxon>Saccharomycetales</taxon>
        <taxon>Saccharomycetaceae</taxon>
        <taxon>Maudiozyma</taxon>
    </lineage>
</organism>
<accession>A0A1X7R9F7</accession>
<name>A0A1X7R9F7_9SACH</name>